<reference evidence="1 2" key="1">
    <citation type="journal article" date="2016" name="G3 (Bethesda)">
        <title>First Draft Assembly and Annotation of the Genome of a California Endemic Oak Quercus lobata Nee (Fagaceae).</title>
        <authorList>
            <person name="Sork V.L."/>
            <person name="Fitz-Gibbon S.T."/>
            <person name="Puiu D."/>
            <person name="Crepeau M."/>
            <person name="Gugger P.F."/>
            <person name="Sherman R."/>
            <person name="Stevens K."/>
            <person name="Langley C.H."/>
            <person name="Pellegrini M."/>
            <person name="Salzberg S.L."/>
        </authorList>
    </citation>
    <scope>NUCLEOTIDE SEQUENCE [LARGE SCALE GENOMIC DNA]</scope>
    <source>
        <strain evidence="1 2">cv. SW786</strain>
    </source>
</reference>
<dbReference type="Proteomes" id="UP000594261">
    <property type="component" value="Chromosome 12"/>
</dbReference>
<dbReference type="EMBL" id="LRBV02000012">
    <property type="status" value="NOT_ANNOTATED_CDS"/>
    <property type="molecule type" value="Genomic_DNA"/>
</dbReference>
<protein>
    <submittedName>
        <fullName evidence="1">Uncharacterized protein</fullName>
    </submittedName>
</protein>
<name>A0A7N2REW0_QUELO</name>
<sequence length="119" mass="13945">MGHVTIRFKEAFNLYKGHNHCQRSRNRTKDCRQNWQLLIKVAATKNKRTRRSGVKTRHQAAQEALLLALMKAKDMGYQRLYVISNDKYLVQICNYVKKARLGGWTEPFFQTLAICTNKD</sequence>
<organism evidence="1 2">
    <name type="scientific">Quercus lobata</name>
    <name type="common">Valley oak</name>
    <dbReference type="NCBI Taxonomy" id="97700"/>
    <lineage>
        <taxon>Eukaryota</taxon>
        <taxon>Viridiplantae</taxon>
        <taxon>Streptophyta</taxon>
        <taxon>Embryophyta</taxon>
        <taxon>Tracheophyta</taxon>
        <taxon>Spermatophyta</taxon>
        <taxon>Magnoliopsida</taxon>
        <taxon>eudicotyledons</taxon>
        <taxon>Gunneridae</taxon>
        <taxon>Pentapetalae</taxon>
        <taxon>rosids</taxon>
        <taxon>fabids</taxon>
        <taxon>Fagales</taxon>
        <taxon>Fagaceae</taxon>
        <taxon>Quercus</taxon>
    </lineage>
</organism>
<dbReference type="InParanoid" id="A0A7N2REW0"/>
<dbReference type="Gramene" id="QL12p033157:mrna">
    <property type="protein sequence ID" value="QL12p033157:mrna"/>
    <property type="gene ID" value="QL12p033157"/>
</dbReference>
<accession>A0A7N2REW0</accession>
<keyword evidence="2" id="KW-1185">Reference proteome</keyword>
<proteinExistence type="predicted"/>
<dbReference type="EnsemblPlants" id="QL12p033157:mrna">
    <property type="protein sequence ID" value="QL12p033157:mrna"/>
    <property type="gene ID" value="QL12p033157"/>
</dbReference>
<dbReference type="AlphaFoldDB" id="A0A7N2REW0"/>
<evidence type="ECO:0000313" key="2">
    <source>
        <dbReference type="Proteomes" id="UP000594261"/>
    </source>
</evidence>
<reference evidence="1" key="2">
    <citation type="submission" date="2021-01" db="UniProtKB">
        <authorList>
            <consortium name="EnsemblPlants"/>
        </authorList>
    </citation>
    <scope>IDENTIFICATION</scope>
</reference>
<evidence type="ECO:0000313" key="1">
    <source>
        <dbReference type="EnsemblPlants" id="QL12p033157:mrna"/>
    </source>
</evidence>